<dbReference type="SUPFAM" id="SSF47384">
    <property type="entry name" value="Homodimeric domain of signal transducing histidine kinase"/>
    <property type="match status" value="1"/>
</dbReference>
<dbReference type="AlphaFoldDB" id="B1BVA0"/>
<keyword evidence="5 15" id="KW-0808">Transferase</keyword>
<dbReference type="GO" id="GO:0000155">
    <property type="term" value="F:phosphorelay sensor kinase activity"/>
    <property type="evidence" value="ECO:0007669"/>
    <property type="project" value="InterPro"/>
</dbReference>
<dbReference type="CDD" id="cd00082">
    <property type="entry name" value="HisKA"/>
    <property type="match status" value="1"/>
</dbReference>
<evidence type="ECO:0000256" key="12">
    <source>
        <dbReference type="ARBA" id="ARBA00023136"/>
    </source>
</evidence>
<dbReference type="EMBL" id="ABDW01000024">
    <property type="protein sequence ID" value="EDT14352.1"/>
    <property type="molecule type" value="Genomic_DNA"/>
</dbReference>
<keyword evidence="12 13" id="KW-0472">Membrane</keyword>
<dbReference type="SUPFAM" id="SSF52540">
    <property type="entry name" value="P-loop containing nucleoside triphosphate hydrolases"/>
    <property type="match status" value="1"/>
</dbReference>
<dbReference type="RefSeq" id="WP_003464629.1">
    <property type="nucleotide sequence ID" value="NZ_ABDW01000024.1"/>
</dbReference>
<feature type="transmembrane region" description="Helical" evidence="13">
    <location>
        <begin position="396"/>
        <end position="413"/>
    </location>
</feature>
<dbReference type="GO" id="GO:0005524">
    <property type="term" value="F:ATP binding"/>
    <property type="evidence" value="ECO:0007669"/>
    <property type="project" value="UniProtKB-KW"/>
</dbReference>
<dbReference type="InterPro" id="IPR003661">
    <property type="entry name" value="HisK_dim/P_dom"/>
</dbReference>
<dbReference type="InterPro" id="IPR025201">
    <property type="entry name" value="KdpD_TM"/>
</dbReference>
<comment type="subcellular location">
    <subcellularLocation>
        <location evidence="2">Membrane</location>
        <topology evidence="2">Multi-pass membrane protein</topology>
    </subcellularLocation>
</comment>
<dbReference type="CDD" id="cd01987">
    <property type="entry name" value="USP_KdpD-like"/>
    <property type="match status" value="1"/>
</dbReference>
<evidence type="ECO:0000256" key="6">
    <source>
        <dbReference type="ARBA" id="ARBA00022692"/>
    </source>
</evidence>
<evidence type="ECO:0000256" key="7">
    <source>
        <dbReference type="ARBA" id="ARBA00022741"/>
    </source>
</evidence>
<evidence type="ECO:0000256" key="5">
    <source>
        <dbReference type="ARBA" id="ARBA00022679"/>
    </source>
</evidence>
<dbReference type="FunFam" id="3.30.565.10:FF:000006">
    <property type="entry name" value="Sensor histidine kinase WalK"/>
    <property type="match status" value="1"/>
</dbReference>
<gene>
    <name evidence="15" type="primary">kdpD</name>
    <name evidence="15" type="ORF">AC3_1334</name>
</gene>
<dbReference type="PANTHER" id="PTHR45569">
    <property type="entry name" value="SENSOR PROTEIN KDPD"/>
    <property type="match status" value="1"/>
</dbReference>
<feature type="transmembrane region" description="Helical" evidence="13">
    <location>
        <begin position="442"/>
        <end position="459"/>
    </location>
</feature>
<dbReference type="Pfam" id="PF13493">
    <property type="entry name" value="DUF4118"/>
    <property type="match status" value="1"/>
</dbReference>
<keyword evidence="7" id="KW-0547">Nucleotide-binding</keyword>
<keyword evidence="6 13" id="KW-0812">Transmembrane</keyword>
<dbReference type="InterPro" id="IPR036097">
    <property type="entry name" value="HisK_dim/P_sf"/>
</dbReference>
<dbReference type="Gene3D" id="3.30.450.40">
    <property type="match status" value="1"/>
</dbReference>
<dbReference type="Pfam" id="PF02702">
    <property type="entry name" value="KdpD"/>
    <property type="match status" value="1"/>
</dbReference>
<evidence type="ECO:0000313" key="15">
    <source>
        <dbReference type="EMBL" id="EDT14352.1"/>
    </source>
</evidence>
<feature type="transmembrane region" description="Helical" evidence="13">
    <location>
        <begin position="471"/>
        <end position="491"/>
    </location>
</feature>
<dbReference type="InterPro" id="IPR038318">
    <property type="entry name" value="KdpD_sf"/>
</dbReference>
<evidence type="ECO:0000256" key="3">
    <source>
        <dbReference type="ARBA" id="ARBA00012438"/>
    </source>
</evidence>
<dbReference type="InterPro" id="IPR014729">
    <property type="entry name" value="Rossmann-like_a/b/a_fold"/>
</dbReference>
<dbReference type="Gene3D" id="1.20.120.620">
    <property type="entry name" value="Backbone structure of the membrane domain of e. Coli histidine kinase receptor kdpd"/>
    <property type="match status" value="1"/>
</dbReference>
<dbReference type="InterPro" id="IPR004358">
    <property type="entry name" value="Sig_transdc_His_kin-like_C"/>
</dbReference>
<dbReference type="InterPro" id="IPR036890">
    <property type="entry name" value="HATPase_C_sf"/>
</dbReference>
<evidence type="ECO:0000256" key="10">
    <source>
        <dbReference type="ARBA" id="ARBA00022989"/>
    </source>
</evidence>
<dbReference type="PRINTS" id="PR00344">
    <property type="entry name" value="BCTRLSENSOR"/>
</dbReference>
<dbReference type="EC" id="2.7.13.3" evidence="3"/>
<evidence type="ECO:0000256" key="13">
    <source>
        <dbReference type="SAM" id="Phobius"/>
    </source>
</evidence>
<keyword evidence="10 13" id="KW-1133">Transmembrane helix</keyword>
<evidence type="ECO:0000259" key="14">
    <source>
        <dbReference type="PROSITE" id="PS50109"/>
    </source>
</evidence>
<evidence type="ECO:0000256" key="11">
    <source>
        <dbReference type="ARBA" id="ARBA00023012"/>
    </source>
</evidence>
<evidence type="ECO:0000256" key="9">
    <source>
        <dbReference type="ARBA" id="ARBA00022840"/>
    </source>
</evidence>
<dbReference type="Gene3D" id="3.40.50.620">
    <property type="entry name" value="HUPs"/>
    <property type="match status" value="1"/>
</dbReference>
<dbReference type="SMART" id="SM00388">
    <property type="entry name" value="HisKA"/>
    <property type="match status" value="1"/>
</dbReference>
<evidence type="ECO:0000256" key="1">
    <source>
        <dbReference type="ARBA" id="ARBA00000085"/>
    </source>
</evidence>
<evidence type="ECO:0000256" key="4">
    <source>
        <dbReference type="ARBA" id="ARBA00022553"/>
    </source>
</evidence>
<dbReference type="InterPro" id="IPR003852">
    <property type="entry name" value="Sig_transdc_His_kinase_KdpD_N"/>
</dbReference>
<dbReference type="Gene3D" id="1.10.287.130">
    <property type="match status" value="1"/>
</dbReference>
<evidence type="ECO:0000313" key="16">
    <source>
        <dbReference type="Proteomes" id="UP000005337"/>
    </source>
</evidence>
<dbReference type="SMART" id="SM00387">
    <property type="entry name" value="HATPase_c"/>
    <property type="match status" value="1"/>
</dbReference>
<dbReference type="Proteomes" id="UP000005337">
    <property type="component" value="Unassembled WGS sequence"/>
</dbReference>
<dbReference type="InterPro" id="IPR005467">
    <property type="entry name" value="His_kinase_dom"/>
</dbReference>
<dbReference type="SUPFAM" id="SSF52402">
    <property type="entry name" value="Adenine nucleotide alpha hydrolases-like"/>
    <property type="match status" value="1"/>
</dbReference>
<organism evidence="15 16">
    <name type="scientific">Clostridium perfringens E str. JGS1987</name>
    <dbReference type="NCBI Taxonomy" id="451755"/>
    <lineage>
        <taxon>Bacteria</taxon>
        <taxon>Bacillati</taxon>
        <taxon>Bacillota</taxon>
        <taxon>Clostridia</taxon>
        <taxon>Eubacteriales</taxon>
        <taxon>Clostridiaceae</taxon>
        <taxon>Clostridium</taxon>
    </lineage>
</organism>
<sequence>MRKTRPNPQEILKEINKNEKDSKRGKLKIFFGYAAGVGKTYAMLEAAHSAIAMGLDVVVGYIEPHTRPETLALLEGLELLPNLEVAYRGLVLREFNLDLALSRKPDLIIVDELAHTNVKGFRHEKRYSDIEELLDAGIDVYTTLNVQHIESLNDVVASITNIVVKERIPDRIFKNAFQIELIDVDPSVLIERLNSGKIYVKNQAKKALKNFFIRENLVALRELALRETANSVNKEVMINKNENFYHTNEHILVCLSSSPSNSKVIRTAARMAEAFHGKFTALFVETTSSRELKEGNIERLREHVKLAKDLGAKIETVYGDDVAYQVSEFSKISSVSKVIIGRTKKKRHLWSRFGIVDRLIELAPELDVYIIPDEEENVEDINKICLNKEKITIKDSLKTLGILIITIIISLFFENLGFSEANIIIVFILGVLIIAKETYGRIYGVISSLFSVLLFNFFFTEPKFTFNAYDSSYIFTFFIMLVSALITSTLTNKVKVQANKSAITAYRTNILLESSSELGRCSDLEEIILKSQEQVSRLVKKPVVVYKAKNSQIENIYNYKFKDGSELSDKYINLDEQGVVLWVINNRKYAGKGTETLPGAKSMYIPVLGQENIGIVIGVILEEGEELEEGEKSLLIAMINQVSFVIDNYILEEAKKQALMQAENEKFKANLLRAVSHDLRTPLTSISGSASLLLNNNFDEETKRKLTLDIYDDSIWLINLVENLLSVSRIDNGNINLNLNREAQLVEEIILEALQHVNRNACDYNIEIDLKDELLMVNADVRLIIQVIINIVDNAIKYTEKGSNIKISAFSKGDNVIIEIADNGVGISKKDKEHIFDMFFTSKKNISDSRRGLGLGLALCKSIINVHEGEIYVRDNKPRGTIIGFSLQRFEVNKNETINFSY</sequence>
<feature type="transmembrane region" description="Helical" evidence="13">
    <location>
        <begin position="419"/>
        <end position="435"/>
    </location>
</feature>
<reference evidence="15 16" key="1">
    <citation type="submission" date="2007-07" db="EMBL/GenBank/DDBJ databases">
        <title>Annotation of Clostridium perfringens E str. JGS1987.</title>
        <authorList>
            <person name="Paulsen I."/>
            <person name="Sebastian Y."/>
        </authorList>
    </citation>
    <scope>NUCLEOTIDE SEQUENCE [LARGE SCALE GENOMIC DNA]</scope>
    <source>
        <strain evidence="16">E str. JGS1987</strain>
    </source>
</reference>
<name>B1BVA0_CLOPF</name>
<dbReference type="FunFam" id="3.40.50.300:FF:000483">
    <property type="entry name" value="Sensor histidine kinase KdpD"/>
    <property type="match status" value="1"/>
</dbReference>
<evidence type="ECO:0000256" key="8">
    <source>
        <dbReference type="ARBA" id="ARBA00022777"/>
    </source>
</evidence>
<protein>
    <recommendedName>
        <fullName evidence="3">histidine kinase</fullName>
        <ecNumber evidence="3">2.7.13.3</ecNumber>
    </recommendedName>
</protein>
<comment type="catalytic activity">
    <reaction evidence="1">
        <text>ATP + protein L-histidine = ADP + protein N-phospho-L-histidine.</text>
        <dbReference type="EC" id="2.7.13.3"/>
    </reaction>
</comment>
<dbReference type="Pfam" id="PF02518">
    <property type="entry name" value="HATPase_c"/>
    <property type="match status" value="1"/>
</dbReference>
<feature type="domain" description="Histidine kinase" evidence="14">
    <location>
        <begin position="674"/>
        <end position="891"/>
    </location>
</feature>
<dbReference type="InterPro" id="IPR029016">
    <property type="entry name" value="GAF-like_dom_sf"/>
</dbReference>
<evidence type="ECO:0000256" key="2">
    <source>
        <dbReference type="ARBA" id="ARBA00004141"/>
    </source>
</evidence>
<dbReference type="GO" id="GO:0005886">
    <property type="term" value="C:plasma membrane"/>
    <property type="evidence" value="ECO:0007669"/>
    <property type="project" value="TreeGrafter"/>
</dbReference>
<dbReference type="InterPro" id="IPR027417">
    <property type="entry name" value="P-loop_NTPase"/>
</dbReference>
<keyword evidence="9" id="KW-0067">ATP-binding</keyword>
<comment type="caution">
    <text evidence="15">The sequence shown here is derived from an EMBL/GenBank/DDBJ whole genome shotgun (WGS) entry which is preliminary data.</text>
</comment>
<dbReference type="PROSITE" id="PS50109">
    <property type="entry name" value="HIS_KIN"/>
    <property type="match status" value="1"/>
</dbReference>
<dbReference type="GO" id="GO:0005737">
    <property type="term" value="C:cytoplasm"/>
    <property type="evidence" value="ECO:0007669"/>
    <property type="project" value="UniProtKB-ARBA"/>
</dbReference>
<dbReference type="InterPro" id="IPR003594">
    <property type="entry name" value="HATPase_dom"/>
</dbReference>
<dbReference type="Pfam" id="PF00512">
    <property type="entry name" value="HisKA"/>
    <property type="match status" value="1"/>
</dbReference>
<dbReference type="InterPro" id="IPR052023">
    <property type="entry name" value="Histidine_kinase_KdpD"/>
</dbReference>
<dbReference type="Gene3D" id="3.40.50.300">
    <property type="entry name" value="P-loop containing nucleotide triphosphate hydrolases"/>
    <property type="match status" value="1"/>
</dbReference>
<dbReference type="SUPFAM" id="SSF55874">
    <property type="entry name" value="ATPase domain of HSP90 chaperone/DNA topoisomerase II/histidine kinase"/>
    <property type="match status" value="1"/>
</dbReference>
<keyword evidence="8 15" id="KW-0418">Kinase</keyword>
<dbReference type="PANTHER" id="PTHR45569:SF1">
    <property type="entry name" value="SENSOR PROTEIN KDPD"/>
    <property type="match status" value="1"/>
</dbReference>
<keyword evidence="4" id="KW-0597">Phosphoprotein</keyword>
<dbReference type="Gene3D" id="3.30.565.10">
    <property type="entry name" value="Histidine kinase-like ATPase, C-terminal domain"/>
    <property type="match status" value="1"/>
</dbReference>
<proteinExistence type="predicted"/>
<dbReference type="CDD" id="cd00075">
    <property type="entry name" value="HATPase"/>
    <property type="match status" value="1"/>
</dbReference>
<keyword evidence="11" id="KW-0902">Two-component regulatory system</keyword>
<accession>B1BVA0</accession>